<dbReference type="InterPro" id="IPR022749">
    <property type="entry name" value="D12N6_MeTrfase_N"/>
</dbReference>
<dbReference type="InterPro" id="IPR029063">
    <property type="entry name" value="SAM-dependent_MTases_sf"/>
</dbReference>
<evidence type="ECO:0000259" key="1">
    <source>
        <dbReference type="Pfam" id="PF12161"/>
    </source>
</evidence>
<dbReference type="Proteomes" id="UP000198736">
    <property type="component" value="Unassembled WGS sequence"/>
</dbReference>
<dbReference type="AlphaFoldDB" id="A0A0S4LMD0"/>
<dbReference type="STRING" id="1742973.COMA2_30068"/>
<dbReference type="SUPFAM" id="SSF53335">
    <property type="entry name" value="S-adenosyl-L-methionine-dependent methyltransferases"/>
    <property type="match status" value="1"/>
</dbReference>
<reference evidence="3" key="1">
    <citation type="submission" date="2015-10" db="EMBL/GenBank/DDBJ databases">
        <authorList>
            <person name="Luecker S."/>
            <person name="Luecker S."/>
        </authorList>
    </citation>
    <scope>NUCLEOTIDE SEQUENCE [LARGE SCALE GENOMIC DNA]</scope>
</reference>
<evidence type="ECO:0000313" key="2">
    <source>
        <dbReference type="EMBL" id="CUS37083.1"/>
    </source>
</evidence>
<evidence type="ECO:0000313" key="3">
    <source>
        <dbReference type="Proteomes" id="UP000198736"/>
    </source>
</evidence>
<protein>
    <recommendedName>
        <fullName evidence="1">N6 adenine-specific DNA methyltransferase N-terminal domain-containing protein</fullName>
    </recommendedName>
</protein>
<keyword evidence="3" id="KW-1185">Reference proteome</keyword>
<proteinExistence type="predicted"/>
<accession>A0A0S4LMD0</accession>
<gene>
    <name evidence="2" type="ORF">COMA2_30068</name>
</gene>
<dbReference type="RefSeq" id="WP_217490740.1">
    <property type="nucleotide sequence ID" value="NZ_CZPZ01000023.1"/>
</dbReference>
<feature type="domain" description="N6 adenine-specific DNA methyltransferase N-terminal" evidence="1">
    <location>
        <begin position="9"/>
        <end position="56"/>
    </location>
</feature>
<sequence length="60" mass="6894">MSNGDLNWIANFIWGIADDVLRDLYVRGKYRDVILPMTVLRRLDAVLEPTKQAVLDMKSS</sequence>
<dbReference type="Pfam" id="PF12161">
    <property type="entry name" value="HsdM_N"/>
    <property type="match status" value="1"/>
</dbReference>
<name>A0A0S4LMD0_9BACT</name>
<organism evidence="2 3">
    <name type="scientific">Candidatus Nitrospira nitrificans</name>
    <dbReference type="NCBI Taxonomy" id="1742973"/>
    <lineage>
        <taxon>Bacteria</taxon>
        <taxon>Pseudomonadati</taxon>
        <taxon>Nitrospirota</taxon>
        <taxon>Nitrospiria</taxon>
        <taxon>Nitrospirales</taxon>
        <taxon>Nitrospiraceae</taxon>
        <taxon>Nitrospira</taxon>
    </lineage>
</organism>
<dbReference type="EMBL" id="CZPZ01000023">
    <property type="protein sequence ID" value="CUS37083.1"/>
    <property type="molecule type" value="Genomic_DNA"/>
</dbReference>